<dbReference type="GO" id="GO:0042744">
    <property type="term" value="P:hydrogen peroxide catabolic process"/>
    <property type="evidence" value="ECO:0007669"/>
    <property type="project" value="TreeGrafter"/>
</dbReference>
<dbReference type="eggNOG" id="ENOG502QUVG">
    <property type="taxonomic scope" value="Eukaryota"/>
</dbReference>
<dbReference type="InParanoid" id="D8QH59"/>
<dbReference type="EMBL" id="GL377312">
    <property type="protein sequence ID" value="EFI92613.1"/>
    <property type="molecule type" value="Genomic_DNA"/>
</dbReference>
<keyword evidence="10" id="KW-1185">Reference proteome</keyword>
<dbReference type="InterPro" id="IPR010255">
    <property type="entry name" value="Haem_peroxidase_sf"/>
</dbReference>
<dbReference type="Pfam" id="PF00141">
    <property type="entry name" value="peroxidase"/>
    <property type="match status" value="1"/>
</dbReference>
<name>D8QH59_SCHCM</name>
<sequence>MISRLFISLAIARVAFAYTWPSPKLDRLEAMRWDQLGYNSFEPALFVTPCDRYIHPTEKGYEGVRSNAGDWIRTAYHDMATHNKDDGTGGMDASIRLWEEQARAENPGTHFNNSVVFVAGAVDRHFSLADGLALLLVMAVENCGGPEIDYRGGRIDATEPNNAGVPEPDQDLDSHEAAFARQGFTSEEMIGLVACGHSIGSVQHADFPDQVPESPNGTDYISGVSFDGSLVNFDNTIATEYIEGTTQNPLVVGLNETKNSDARIFSLDGNQTMSAFAKDADHFASTCASLLARMIDTVPKGVELTEVIKPLPVKPSQLKLTYSKSGNITLSGEVRLFDVSENDARVVQLAWTDSTCTGDDCEVHRVKMAHTANMTGSAQAKRYTTLWYGNTAGLADIDPAKGFGGFWFEVDEGDGNAVKKAQDGAGFALPTDKIMLAEGTCEKTINVAVHESVKPSRVYIAGDAFTSDNQAQAPANEFDMKAAGDADANGYVIYTVELDAMPSFGWGILAEVDGKTIELPQNERSDFCS</sequence>
<dbReference type="Gene3D" id="1.10.420.10">
    <property type="entry name" value="Peroxidase, domain 2"/>
    <property type="match status" value="1"/>
</dbReference>
<evidence type="ECO:0000256" key="2">
    <source>
        <dbReference type="ARBA" id="ARBA00022617"/>
    </source>
</evidence>
<dbReference type="VEuPathDB" id="FungiDB:SCHCODRAFT_02087303"/>
<dbReference type="HOGENOM" id="CLU_004824_3_1_1"/>
<organism evidence="10">
    <name type="scientific">Schizophyllum commune (strain H4-8 / FGSC 9210)</name>
    <name type="common">Split gill fungus</name>
    <dbReference type="NCBI Taxonomy" id="578458"/>
    <lineage>
        <taxon>Eukaryota</taxon>
        <taxon>Fungi</taxon>
        <taxon>Dikarya</taxon>
        <taxon>Basidiomycota</taxon>
        <taxon>Agaricomycotina</taxon>
        <taxon>Agaricomycetes</taxon>
        <taxon>Agaricomycetidae</taxon>
        <taxon>Agaricales</taxon>
        <taxon>Schizophyllaceae</taxon>
        <taxon>Schizophyllum</taxon>
    </lineage>
</organism>
<gene>
    <name evidence="9" type="ORF">SCHCODRAFT_237772</name>
</gene>
<evidence type="ECO:0000313" key="9">
    <source>
        <dbReference type="EMBL" id="EFI92613.1"/>
    </source>
</evidence>
<dbReference type="EC" id="1.11.1.-" evidence="7"/>
<dbReference type="PeroxiBase" id="7938">
    <property type="entry name" value="ScomAPx-CcP01"/>
</dbReference>
<evidence type="ECO:0000313" key="10">
    <source>
        <dbReference type="Proteomes" id="UP000007431"/>
    </source>
</evidence>
<dbReference type="AlphaFoldDB" id="D8QH59"/>
<dbReference type="Proteomes" id="UP000007431">
    <property type="component" value="Unassembled WGS sequence"/>
</dbReference>
<dbReference type="InterPro" id="IPR044831">
    <property type="entry name" value="Ccp1-like"/>
</dbReference>
<keyword evidence="5" id="KW-0408">Iron</keyword>
<keyword evidence="7" id="KW-0732">Signal</keyword>
<proteinExistence type="inferred from homology"/>
<dbReference type="STRING" id="578458.D8QH59"/>
<evidence type="ECO:0000259" key="8">
    <source>
        <dbReference type="PROSITE" id="PS50873"/>
    </source>
</evidence>
<evidence type="ECO:0000256" key="4">
    <source>
        <dbReference type="ARBA" id="ARBA00023002"/>
    </source>
</evidence>
<dbReference type="SUPFAM" id="SSF48113">
    <property type="entry name" value="Heme-dependent peroxidases"/>
    <property type="match status" value="1"/>
</dbReference>
<evidence type="ECO:0000256" key="7">
    <source>
        <dbReference type="RuleBase" id="RU363051"/>
    </source>
</evidence>
<keyword evidence="3" id="KW-0479">Metal-binding</keyword>
<feature type="domain" description="Plant heme peroxidase family profile" evidence="8">
    <location>
        <begin position="46"/>
        <end position="335"/>
    </location>
</feature>
<evidence type="ECO:0000256" key="1">
    <source>
        <dbReference type="ARBA" id="ARBA00022559"/>
    </source>
</evidence>
<dbReference type="GO" id="GO:0004601">
    <property type="term" value="F:peroxidase activity"/>
    <property type="evidence" value="ECO:0007669"/>
    <property type="project" value="UniProtKB-KW"/>
</dbReference>
<feature type="chain" id="PRO_5006991244" description="Peroxidase" evidence="7">
    <location>
        <begin position="18"/>
        <end position="529"/>
    </location>
</feature>
<dbReference type="OMA" id="VHPCRKR"/>
<accession>D8QH59</accession>
<dbReference type="Gene3D" id="1.10.520.10">
    <property type="match status" value="1"/>
</dbReference>
<dbReference type="KEGG" id="scm:SCHCO_02087303"/>
<protein>
    <recommendedName>
        <fullName evidence="7">Peroxidase</fullName>
        <ecNumber evidence="7">1.11.1.-</ecNumber>
    </recommendedName>
</protein>
<dbReference type="GO" id="GO:0000302">
    <property type="term" value="P:response to reactive oxygen species"/>
    <property type="evidence" value="ECO:0007669"/>
    <property type="project" value="TreeGrafter"/>
</dbReference>
<reference evidence="9 10" key="1">
    <citation type="journal article" date="2010" name="Nat. Biotechnol.">
        <title>Genome sequence of the model mushroom Schizophyllum commune.</title>
        <authorList>
            <person name="Ohm R.A."/>
            <person name="de Jong J.F."/>
            <person name="Lugones L.G."/>
            <person name="Aerts A."/>
            <person name="Kothe E."/>
            <person name="Stajich J.E."/>
            <person name="de Vries R.P."/>
            <person name="Record E."/>
            <person name="Levasseur A."/>
            <person name="Baker S.E."/>
            <person name="Bartholomew K.A."/>
            <person name="Coutinho P.M."/>
            <person name="Erdmann S."/>
            <person name="Fowler T.J."/>
            <person name="Gathman A.C."/>
            <person name="Lombard V."/>
            <person name="Henrissat B."/>
            <person name="Knabe N."/>
            <person name="Kuees U."/>
            <person name="Lilly W.W."/>
            <person name="Lindquist E."/>
            <person name="Lucas S."/>
            <person name="Magnuson J.K."/>
            <person name="Piumi F."/>
            <person name="Raudaskoski M."/>
            <person name="Salamov A."/>
            <person name="Schmutz J."/>
            <person name="Schwarze F.W.M.R."/>
            <person name="vanKuyk P.A."/>
            <person name="Horton J.S."/>
            <person name="Grigoriev I.V."/>
            <person name="Woesten H.A.B."/>
        </authorList>
    </citation>
    <scope>NUCLEOTIDE SEQUENCE [LARGE SCALE GENOMIC DNA]</scope>
    <source>
        <strain evidence="10">H4-8 / FGSC 9210</strain>
    </source>
</reference>
<dbReference type="PROSITE" id="PS50873">
    <property type="entry name" value="PEROXIDASE_4"/>
    <property type="match status" value="1"/>
</dbReference>
<dbReference type="InterPro" id="IPR002016">
    <property type="entry name" value="Haem_peroxidase"/>
</dbReference>
<dbReference type="GO" id="GO:0046872">
    <property type="term" value="F:metal ion binding"/>
    <property type="evidence" value="ECO:0007669"/>
    <property type="project" value="UniProtKB-UniRule"/>
</dbReference>
<keyword evidence="1 7" id="KW-0575">Peroxidase</keyword>
<feature type="signal peptide" evidence="7">
    <location>
        <begin position="1"/>
        <end position="17"/>
    </location>
</feature>
<dbReference type="OrthoDB" id="2144714at2759"/>
<dbReference type="GO" id="GO:0020037">
    <property type="term" value="F:heme binding"/>
    <property type="evidence" value="ECO:0007669"/>
    <property type="project" value="UniProtKB-UniRule"/>
</dbReference>
<dbReference type="GO" id="GO:0034599">
    <property type="term" value="P:cellular response to oxidative stress"/>
    <property type="evidence" value="ECO:0007669"/>
    <property type="project" value="InterPro"/>
</dbReference>
<dbReference type="PANTHER" id="PTHR31356">
    <property type="entry name" value="THYLAKOID LUMENAL 29 KDA PROTEIN, CHLOROPLASTIC-RELATED"/>
    <property type="match status" value="1"/>
</dbReference>
<evidence type="ECO:0000256" key="5">
    <source>
        <dbReference type="ARBA" id="ARBA00023004"/>
    </source>
</evidence>
<comment type="similarity">
    <text evidence="6">Belongs to the peroxidase family.</text>
</comment>
<keyword evidence="4 7" id="KW-0560">Oxidoreductase</keyword>
<dbReference type="GeneID" id="9597288"/>
<keyword evidence="2" id="KW-0349">Heme</keyword>
<dbReference type="PANTHER" id="PTHR31356:SF53">
    <property type="entry name" value="HEME PEROXIDASE"/>
    <property type="match status" value="1"/>
</dbReference>
<evidence type="ECO:0000256" key="6">
    <source>
        <dbReference type="RuleBase" id="RU004241"/>
    </source>
</evidence>
<evidence type="ECO:0000256" key="3">
    <source>
        <dbReference type="ARBA" id="ARBA00022723"/>
    </source>
</evidence>
<dbReference type="RefSeq" id="XP_003027516.1">
    <property type="nucleotide sequence ID" value="XM_003027470.1"/>
</dbReference>